<reference evidence="1 2" key="2">
    <citation type="submission" date="2018-11" db="EMBL/GenBank/DDBJ databases">
        <authorList>
            <consortium name="Pathogen Informatics"/>
        </authorList>
    </citation>
    <scope>NUCLEOTIDE SEQUENCE [LARGE SCALE GENOMIC DNA]</scope>
    <source>
        <strain evidence="1 2">Egypt</strain>
    </source>
</reference>
<organism evidence="3">
    <name type="scientific">Echinostoma caproni</name>
    <dbReference type="NCBI Taxonomy" id="27848"/>
    <lineage>
        <taxon>Eukaryota</taxon>
        <taxon>Metazoa</taxon>
        <taxon>Spiralia</taxon>
        <taxon>Lophotrochozoa</taxon>
        <taxon>Platyhelminthes</taxon>
        <taxon>Trematoda</taxon>
        <taxon>Digenea</taxon>
        <taxon>Plagiorchiida</taxon>
        <taxon>Echinostomata</taxon>
        <taxon>Echinostomatoidea</taxon>
        <taxon>Echinostomatidae</taxon>
        <taxon>Echinostoma</taxon>
    </lineage>
</organism>
<protein>
    <submittedName>
        <fullName evidence="3">Transposase</fullName>
    </submittedName>
</protein>
<dbReference type="WBParaSite" id="ECPE_0000588701-mRNA-1">
    <property type="protein sequence ID" value="ECPE_0000588701-mRNA-1"/>
    <property type="gene ID" value="ECPE_0000588701"/>
</dbReference>
<dbReference type="AlphaFoldDB" id="A0A183AFY9"/>
<name>A0A183AFY9_9TREM</name>
<dbReference type="Proteomes" id="UP000272942">
    <property type="component" value="Unassembled WGS sequence"/>
</dbReference>
<dbReference type="OrthoDB" id="6247559at2759"/>
<gene>
    <name evidence="1" type="ORF">ECPE_LOCUS5874</name>
</gene>
<proteinExistence type="predicted"/>
<dbReference type="EMBL" id="UZAN01042786">
    <property type="protein sequence ID" value="VDP76780.1"/>
    <property type="molecule type" value="Genomic_DNA"/>
</dbReference>
<sequence length="137" mass="15142">MPDGDAQTFLKEFEGVAELARIRSDRGKLMALRVLLKGRARAVLDAVRRDPEKMKLAAAKDALIAGFDTLANSQQALRSFRTMQLGVGVDSLSRAVVLRAQLNRALATLDDVIRSESLLNRFMKNLEARFAPDSIDN</sequence>
<evidence type="ECO:0000313" key="2">
    <source>
        <dbReference type="Proteomes" id="UP000272942"/>
    </source>
</evidence>
<evidence type="ECO:0000313" key="1">
    <source>
        <dbReference type="EMBL" id="VDP76780.1"/>
    </source>
</evidence>
<reference evidence="3" key="1">
    <citation type="submission" date="2016-06" db="UniProtKB">
        <authorList>
            <consortium name="WormBaseParasite"/>
        </authorList>
    </citation>
    <scope>IDENTIFICATION</scope>
</reference>
<evidence type="ECO:0000313" key="3">
    <source>
        <dbReference type="WBParaSite" id="ECPE_0000588701-mRNA-1"/>
    </source>
</evidence>
<keyword evidence="2" id="KW-1185">Reference proteome</keyword>
<accession>A0A183AFY9</accession>